<proteinExistence type="predicted"/>
<dbReference type="PANTHER" id="PTHR35192">
    <property type="entry name" value="PROTEIN, PUTATIVE-RELATED"/>
    <property type="match status" value="1"/>
</dbReference>
<gene>
    <name evidence="2" type="ORF">EW146_g6958</name>
</gene>
<dbReference type="InterPro" id="IPR048661">
    <property type="entry name" value="CPL1-like"/>
</dbReference>
<dbReference type="EMBL" id="SGPL01000374">
    <property type="protein sequence ID" value="THH13232.1"/>
    <property type="molecule type" value="Genomic_DNA"/>
</dbReference>
<dbReference type="AlphaFoldDB" id="A0A4S4LM42"/>
<reference evidence="2 3" key="1">
    <citation type="submission" date="2019-02" db="EMBL/GenBank/DDBJ databases">
        <title>Genome sequencing of the rare red list fungi Bondarzewia mesenterica.</title>
        <authorList>
            <person name="Buettner E."/>
            <person name="Kellner H."/>
        </authorList>
    </citation>
    <scope>NUCLEOTIDE SEQUENCE [LARGE SCALE GENOMIC DNA]</scope>
    <source>
        <strain evidence="2 3">DSM 108281</strain>
    </source>
</reference>
<dbReference type="Proteomes" id="UP000310158">
    <property type="component" value="Unassembled WGS sequence"/>
</dbReference>
<protein>
    <recommendedName>
        <fullName evidence="1">Protein CPL1-like domain-containing protein</fullName>
    </recommendedName>
</protein>
<dbReference type="Pfam" id="PF21671">
    <property type="entry name" value="CPL1-like"/>
    <property type="match status" value="1"/>
</dbReference>
<evidence type="ECO:0000259" key="1">
    <source>
        <dbReference type="Pfam" id="PF21671"/>
    </source>
</evidence>
<accession>A0A4S4LM42</accession>
<dbReference type="OrthoDB" id="439917at2759"/>
<name>A0A4S4LM42_9AGAM</name>
<sequence length="232" mass="24210">MRLSPLFMRFLSSLSAVNLLVLPVFARLDFALRQHYEPRALLDVCAYIDADALAHAGLVGIPANVLANLDLCLCLSALPLVLQTNANVKALVDIGNTAVDALLTALGCSSAVPVAKRGLRNVHQNRIHNLAHAQAECGPGETVCGAHYGSAGFECLNTNSALESCGGCAIPNPFPSPSQQGPKGVDCASLPGVLDAECSVGKCIVKRCRDDFSISTSGDECVAKAVEVGRRG</sequence>
<evidence type="ECO:0000313" key="2">
    <source>
        <dbReference type="EMBL" id="THH13232.1"/>
    </source>
</evidence>
<feature type="domain" description="Protein CPL1-like" evidence="1">
    <location>
        <begin position="153"/>
        <end position="222"/>
    </location>
</feature>
<dbReference type="InterPro" id="IPR038955">
    <property type="entry name" value="PriA/CPL1_fungi"/>
</dbReference>
<organism evidence="2 3">
    <name type="scientific">Bondarzewia mesenterica</name>
    <dbReference type="NCBI Taxonomy" id="1095465"/>
    <lineage>
        <taxon>Eukaryota</taxon>
        <taxon>Fungi</taxon>
        <taxon>Dikarya</taxon>
        <taxon>Basidiomycota</taxon>
        <taxon>Agaricomycotina</taxon>
        <taxon>Agaricomycetes</taxon>
        <taxon>Russulales</taxon>
        <taxon>Bondarzewiaceae</taxon>
        <taxon>Bondarzewia</taxon>
    </lineage>
</organism>
<dbReference type="PANTHER" id="PTHR35192:SF2">
    <property type="entry name" value="APPLE DOMAIN-CONTAINING PROTEIN"/>
    <property type="match status" value="1"/>
</dbReference>
<keyword evidence="3" id="KW-1185">Reference proteome</keyword>
<comment type="caution">
    <text evidence="2">The sequence shown here is derived from an EMBL/GenBank/DDBJ whole genome shotgun (WGS) entry which is preliminary data.</text>
</comment>
<evidence type="ECO:0000313" key="3">
    <source>
        <dbReference type="Proteomes" id="UP000310158"/>
    </source>
</evidence>